<dbReference type="SUPFAM" id="SSF56112">
    <property type="entry name" value="Protein kinase-like (PK-like)"/>
    <property type="match status" value="1"/>
</dbReference>
<dbReference type="AlphaFoldDB" id="A0A0D2MUK4"/>
<feature type="compositionally biased region" description="Polar residues" evidence="7">
    <location>
        <begin position="466"/>
        <end position="475"/>
    </location>
</feature>
<dbReference type="PROSITE" id="PS00108">
    <property type="entry name" value="PROTEIN_KINASE_ST"/>
    <property type="match status" value="1"/>
</dbReference>
<feature type="region of interest" description="Disordered" evidence="7">
    <location>
        <begin position="734"/>
        <end position="827"/>
    </location>
</feature>
<dbReference type="PROSITE" id="PS50011">
    <property type="entry name" value="PROTEIN_KINASE_DOM"/>
    <property type="match status" value="1"/>
</dbReference>
<evidence type="ECO:0000259" key="8">
    <source>
        <dbReference type="PROSITE" id="PS50011"/>
    </source>
</evidence>
<evidence type="ECO:0000256" key="5">
    <source>
        <dbReference type="ARBA" id="ARBA00022777"/>
    </source>
</evidence>
<dbReference type="PANTHER" id="PTHR24346:SF82">
    <property type="entry name" value="KP78A-RELATED"/>
    <property type="match status" value="1"/>
</dbReference>
<dbReference type="EMBL" id="KN817523">
    <property type="protein sequence ID" value="KJA27663.1"/>
    <property type="molecule type" value="Genomic_DNA"/>
</dbReference>
<gene>
    <name evidence="9" type="ORF">HYPSUDRAFT_1095017</name>
</gene>
<feature type="domain" description="Protein kinase" evidence="8">
    <location>
        <begin position="92"/>
        <end position="433"/>
    </location>
</feature>
<keyword evidence="2" id="KW-0723">Serine/threonine-protein kinase</keyword>
<organism evidence="9 10">
    <name type="scientific">Hypholoma sublateritium (strain FD-334 SS-4)</name>
    <dbReference type="NCBI Taxonomy" id="945553"/>
    <lineage>
        <taxon>Eukaryota</taxon>
        <taxon>Fungi</taxon>
        <taxon>Dikarya</taxon>
        <taxon>Basidiomycota</taxon>
        <taxon>Agaricomycotina</taxon>
        <taxon>Agaricomycetes</taxon>
        <taxon>Agaricomycetidae</taxon>
        <taxon>Agaricales</taxon>
        <taxon>Agaricineae</taxon>
        <taxon>Strophariaceae</taxon>
        <taxon>Hypholoma</taxon>
    </lineage>
</organism>
<dbReference type="Proteomes" id="UP000054270">
    <property type="component" value="Unassembled WGS sequence"/>
</dbReference>
<feature type="region of interest" description="Disordered" evidence="7">
    <location>
        <begin position="458"/>
        <end position="554"/>
    </location>
</feature>
<dbReference type="OMA" id="QRFTGMT"/>
<feature type="region of interest" description="Disordered" evidence="7">
    <location>
        <begin position="925"/>
        <end position="945"/>
    </location>
</feature>
<keyword evidence="6" id="KW-0067">ATP-binding</keyword>
<dbReference type="InterPro" id="IPR008271">
    <property type="entry name" value="Ser/Thr_kinase_AS"/>
</dbReference>
<dbReference type="OrthoDB" id="541276at2759"/>
<keyword evidence="10" id="KW-1185">Reference proteome</keyword>
<evidence type="ECO:0000313" key="9">
    <source>
        <dbReference type="EMBL" id="KJA27663.1"/>
    </source>
</evidence>
<dbReference type="GO" id="GO:0004674">
    <property type="term" value="F:protein serine/threonine kinase activity"/>
    <property type="evidence" value="ECO:0007669"/>
    <property type="project" value="UniProtKB-KW"/>
</dbReference>
<feature type="compositionally biased region" description="Basic residues" evidence="7">
    <location>
        <begin position="538"/>
        <end position="549"/>
    </location>
</feature>
<comment type="similarity">
    <text evidence="1">Belongs to the protein kinase superfamily. CAMK Ser/Thr protein kinase family. NIM1 subfamily.</text>
</comment>
<evidence type="ECO:0000256" key="6">
    <source>
        <dbReference type="ARBA" id="ARBA00022840"/>
    </source>
</evidence>
<evidence type="ECO:0000256" key="7">
    <source>
        <dbReference type="SAM" id="MobiDB-lite"/>
    </source>
</evidence>
<evidence type="ECO:0000256" key="3">
    <source>
        <dbReference type="ARBA" id="ARBA00022679"/>
    </source>
</evidence>
<evidence type="ECO:0000313" key="10">
    <source>
        <dbReference type="Proteomes" id="UP000054270"/>
    </source>
</evidence>
<dbReference type="Gene3D" id="1.10.510.10">
    <property type="entry name" value="Transferase(Phosphotransferase) domain 1"/>
    <property type="match status" value="1"/>
</dbReference>
<name>A0A0D2MUK4_HYPSF</name>
<keyword evidence="3" id="KW-0808">Transferase</keyword>
<accession>A0A0D2MUK4</accession>
<keyword evidence="5" id="KW-0418">Kinase</keyword>
<feature type="compositionally biased region" description="Basic and acidic residues" evidence="7">
    <location>
        <begin position="988"/>
        <end position="998"/>
    </location>
</feature>
<dbReference type="Pfam" id="PF00069">
    <property type="entry name" value="Pkinase"/>
    <property type="match status" value="1"/>
</dbReference>
<dbReference type="STRING" id="945553.A0A0D2MUK4"/>
<evidence type="ECO:0000256" key="4">
    <source>
        <dbReference type="ARBA" id="ARBA00022741"/>
    </source>
</evidence>
<sequence>MLPPDQHARRRLTKDPPAPRSPYLSSRLLASSPVPFAVASADRPRSRASVASQAIEDVLAPGDVVGDGFFLQGEQIRTVAAAQQPHAPAQEFEVIKQLGTGSYAVVYLVHEVLARPPPSEDGHMSTIGAMEFDQPRPGVVYGRKYAIKCLSKADLDEDALAVQMSEVTIHQSLQLHPNIVSLHRTLETSSFLLLLLEYVPGEDLFYFLEQARDHYDLDHTDSSVSTSHTPPTPSLLSNLNPSQLLSRTRLRLISSMFSQMCDAVAACHAQGVFHRDIKPENFIVTDGHYTTPDGRSERKVIVKLTDFGLSTTDVESADMDCGSAPYMSYECRNNLAPTYRPRAADVWSLGIVLVNMLYHFNPWTDTADGACSSFEIFLKDPVAFFMQRFMGMTRPVADVLAHRVFCILDSPHDDAPRMSAAELGAWARTLPSLLGAHGVHRTASAGSTQGHRISLTMPISHRPQSRHPSGSTTAGRTPAIPPRSLSRAPSFERAELSTVIDQGDEDDAEENENDNDGDVEGDMEIEIEGMTSRSTSTNKRRKRGARKGKGAAAAAALLPASPTSPFDATLATLANASQSLAREISMASKSSSHRSGSVSRPHMPFEPVSMYPLPTQLLSRTPSQPAVAVPAPIPAPVTKKQSKWKLSFGKNSATALAASAATAAAAASTGRISPVEEAFGQFPPSMQQGQAHSQSRAMASTANNVATLLMGLNAPVAPAATPIGFAAPHHAAASSSSFSLPRSDSDAASTWSRGRRGVRDPSPLGNGAPLVGGGRRQGSRSPGYALSAAQNPHARSLHSLQHPLPPHPMAGSPPGAQRASRAPASSASSVVSANWRSSMSTASSAGTSTSAFTRYSNSSARSVSTTATSVSSASWRTSVKQGPGSTFSGASGTGYAQGNIPKNIKIMDGVPWELDQLPRGQHPNPVGDIFGAPPVRKPRTRKQPKDLTLDTINERERHPLPPTPANALATPILPHLRRDAATSTTDLGGRDDGGEGGKKVQKAQINTLAKLLSAMTGGNGRK</sequence>
<reference evidence="10" key="1">
    <citation type="submission" date="2014-04" db="EMBL/GenBank/DDBJ databases">
        <title>Evolutionary Origins and Diversification of the Mycorrhizal Mutualists.</title>
        <authorList>
            <consortium name="DOE Joint Genome Institute"/>
            <consortium name="Mycorrhizal Genomics Consortium"/>
            <person name="Kohler A."/>
            <person name="Kuo A."/>
            <person name="Nagy L.G."/>
            <person name="Floudas D."/>
            <person name="Copeland A."/>
            <person name="Barry K.W."/>
            <person name="Cichocki N."/>
            <person name="Veneault-Fourrey C."/>
            <person name="LaButti K."/>
            <person name="Lindquist E.A."/>
            <person name="Lipzen A."/>
            <person name="Lundell T."/>
            <person name="Morin E."/>
            <person name="Murat C."/>
            <person name="Riley R."/>
            <person name="Ohm R."/>
            <person name="Sun H."/>
            <person name="Tunlid A."/>
            <person name="Henrissat B."/>
            <person name="Grigoriev I.V."/>
            <person name="Hibbett D.S."/>
            <person name="Martin F."/>
        </authorList>
    </citation>
    <scope>NUCLEOTIDE SEQUENCE [LARGE SCALE GENOMIC DNA]</scope>
    <source>
        <strain evidence="10">FD-334 SS-4</strain>
    </source>
</reference>
<dbReference type="GO" id="GO:0005737">
    <property type="term" value="C:cytoplasm"/>
    <property type="evidence" value="ECO:0007669"/>
    <property type="project" value="TreeGrafter"/>
</dbReference>
<dbReference type="Gene3D" id="3.30.200.20">
    <property type="entry name" value="Phosphorylase Kinase, domain 1"/>
    <property type="match status" value="1"/>
</dbReference>
<proteinExistence type="inferred from homology"/>
<dbReference type="SMART" id="SM00220">
    <property type="entry name" value="S_TKc"/>
    <property type="match status" value="1"/>
</dbReference>
<dbReference type="InterPro" id="IPR011009">
    <property type="entry name" value="Kinase-like_dom_sf"/>
</dbReference>
<feature type="compositionally biased region" description="Low complexity" evidence="7">
    <location>
        <begin position="812"/>
        <end position="827"/>
    </location>
</feature>
<feature type="region of interest" description="Disordered" evidence="7">
    <location>
        <begin position="982"/>
        <end position="1002"/>
    </location>
</feature>
<feature type="region of interest" description="Disordered" evidence="7">
    <location>
        <begin position="1"/>
        <end position="25"/>
    </location>
</feature>
<feature type="compositionally biased region" description="Low complexity" evidence="7">
    <location>
        <begin position="222"/>
        <end position="239"/>
    </location>
</feature>
<keyword evidence="4" id="KW-0547">Nucleotide-binding</keyword>
<dbReference type="PANTHER" id="PTHR24346">
    <property type="entry name" value="MAP/MICROTUBULE AFFINITY-REGULATING KINASE"/>
    <property type="match status" value="1"/>
</dbReference>
<dbReference type="GO" id="GO:0005524">
    <property type="term" value="F:ATP binding"/>
    <property type="evidence" value="ECO:0007669"/>
    <property type="project" value="UniProtKB-KW"/>
</dbReference>
<protein>
    <recommendedName>
        <fullName evidence="8">Protein kinase domain-containing protein</fullName>
    </recommendedName>
</protein>
<evidence type="ECO:0000256" key="2">
    <source>
        <dbReference type="ARBA" id="ARBA00022527"/>
    </source>
</evidence>
<evidence type="ECO:0000256" key="1">
    <source>
        <dbReference type="ARBA" id="ARBA00010791"/>
    </source>
</evidence>
<dbReference type="InterPro" id="IPR000719">
    <property type="entry name" value="Prot_kinase_dom"/>
</dbReference>
<dbReference type="GO" id="GO:0035556">
    <property type="term" value="P:intracellular signal transduction"/>
    <property type="evidence" value="ECO:0007669"/>
    <property type="project" value="TreeGrafter"/>
</dbReference>
<feature type="region of interest" description="Disordered" evidence="7">
    <location>
        <begin position="219"/>
        <end position="239"/>
    </location>
</feature>
<feature type="compositionally biased region" description="Acidic residues" evidence="7">
    <location>
        <begin position="502"/>
        <end position="527"/>
    </location>
</feature>